<feature type="chain" id="PRO_5003004746" evidence="2">
    <location>
        <begin position="25"/>
        <end position="272"/>
    </location>
</feature>
<evidence type="ECO:0000313" key="5">
    <source>
        <dbReference type="Proteomes" id="UP000002316"/>
    </source>
</evidence>
<dbReference type="VEuPathDB" id="TriTrypDB:Tbg972.5.5560"/>
<evidence type="ECO:0000256" key="2">
    <source>
        <dbReference type="SAM" id="SignalP"/>
    </source>
</evidence>
<feature type="region of interest" description="Disordered" evidence="1">
    <location>
        <begin position="213"/>
        <end position="253"/>
    </location>
</feature>
<accession>C9ZPT8</accession>
<feature type="signal peptide" evidence="2">
    <location>
        <begin position="1"/>
        <end position="24"/>
    </location>
</feature>
<dbReference type="KEGG" id="tbg:TbgDal_V5560"/>
<reference evidence="5" key="1">
    <citation type="journal article" date="2010" name="PLoS Negl. Trop. Dis.">
        <title>The genome sequence of Trypanosoma brucei gambiense, causative agent of chronic human african trypanosomiasis.</title>
        <authorList>
            <person name="Jackson A.P."/>
            <person name="Sanders M."/>
            <person name="Berry A."/>
            <person name="McQuillan J."/>
            <person name="Aslett M.A."/>
            <person name="Quail M.A."/>
            <person name="Chukualim B."/>
            <person name="Capewell P."/>
            <person name="MacLeod A."/>
            <person name="Melville S.E."/>
            <person name="Gibson W."/>
            <person name="Barry J.D."/>
            <person name="Berriman M."/>
            <person name="Hertz-Fowler C."/>
        </authorList>
    </citation>
    <scope>NUCLEOTIDE SEQUENCE [LARGE SCALE GENOMIC DNA]</scope>
    <source>
        <strain evidence="5">MHOM/CI/86/DAL972</strain>
    </source>
</reference>
<feature type="compositionally biased region" description="Acidic residues" evidence="1">
    <location>
        <begin position="236"/>
        <end position="250"/>
    </location>
</feature>
<evidence type="ECO:0000313" key="4">
    <source>
        <dbReference type="EMBL" id="CBH11416.1"/>
    </source>
</evidence>
<dbReference type="RefSeq" id="XP_011773703.1">
    <property type="nucleotide sequence ID" value="XM_011775401.1"/>
</dbReference>
<organism evidence="4 5">
    <name type="scientific">Trypanosoma brucei gambiense (strain MHOM/CI/86/DAL972)</name>
    <dbReference type="NCBI Taxonomy" id="679716"/>
    <lineage>
        <taxon>Eukaryota</taxon>
        <taxon>Discoba</taxon>
        <taxon>Euglenozoa</taxon>
        <taxon>Kinetoplastea</taxon>
        <taxon>Metakinetoplastina</taxon>
        <taxon>Trypanosomatida</taxon>
        <taxon>Trypanosomatidae</taxon>
        <taxon>Trypanosoma</taxon>
    </lineage>
</organism>
<evidence type="ECO:0000259" key="3">
    <source>
        <dbReference type="Pfam" id="PF16731"/>
    </source>
</evidence>
<gene>
    <name evidence="4" type="ORF">TbgDal_V5560</name>
</gene>
<proteinExistence type="predicted"/>
<dbReference type="InterPro" id="IPR031987">
    <property type="entry name" value="GARP"/>
</dbReference>
<name>C9ZPT8_TRYB9</name>
<dbReference type="GeneID" id="23861575"/>
<dbReference type="Proteomes" id="UP000002316">
    <property type="component" value="Chromosome 5"/>
</dbReference>
<keyword evidence="2" id="KW-0732">Signal</keyword>
<dbReference type="EMBL" id="FN554968">
    <property type="protein sequence ID" value="CBH11416.1"/>
    <property type="molecule type" value="Genomic_DNA"/>
</dbReference>
<dbReference type="Gene3D" id="1.20.1260.80">
    <property type="match status" value="1"/>
</dbReference>
<feature type="domain" description="Trypanosoma glutamic acid/alanine-rich protein" evidence="3">
    <location>
        <begin position="33"/>
        <end position="225"/>
    </location>
</feature>
<evidence type="ECO:0000256" key="1">
    <source>
        <dbReference type="SAM" id="MobiDB-lite"/>
    </source>
</evidence>
<dbReference type="Pfam" id="PF16731">
    <property type="entry name" value="GARP"/>
    <property type="match status" value="1"/>
</dbReference>
<protein>
    <submittedName>
        <fullName evidence="4">T. brucei spp.-specific protein</fullName>
    </submittedName>
</protein>
<dbReference type="AlphaFoldDB" id="C9ZPT8"/>
<sequence length="272" mass="29417">MMISRALFVLGLSLHFIFAPTAYANDNLEAELEQTKALCEVAKQLRKLPLLTEERRFEAVGALEESKKAAKEGKKAAKRVEAGAVGGTSEQQQAAKRAREAATVAYEASVRAEAAATEVKRFARALDSFESEYESVFSGLLRGAAEHGWNETIKQLAKECATAVADDVTPEALTRAAHNLRGLYTQDFAEEYLQEANEAANKLEELQKATAETVRAADAADDAKSEAQEETAQFPEIDDDDSDEDKEDEASGAAGTSMKFLLVMLAAAALSF</sequence>